<evidence type="ECO:0000256" key="10">
    <source>
        <dbReference type="ARBA" id="ARBA00048552"/>
    </source>
</evidence>
<comment type="caution">
    <text evidence="12">The sequence shown here is derived from an EMBL/GenBank/DDBJ whole genome shotgun (WGS) entry which is preliminary data.</text>
</comment>
<accession>A0A4R1G4V1</accession>
<dbReference type="InterPro" id="IPR006110">
    <property type="entry name" value="Pol_omega/Rpo6/RPB6"/>
</dbReference>
<dbReference type="Proteomes" id="UP000295777">
    <property type="component" value="Unassembled WGS sequence"/>
</dbReference>
<proteinExistence type="inferred from homology"/>
<gene>
    <name evidence="11" type="primary">rpoZ</name>
    <name evidence="12" type="ORF">CLV27_1674</name>
</gene>
<evidence type="ECO:0000256" key="2">
    <source>
        <dbReference type="ARBA" id="ARBA00012418"/>
    </source>
</evidence>
<evidence type="ECO:0000256" key="8">
    <source>
        <dbReference type="ARBA" id="ARBA00029924"/>
    </source>
</evidence>
<dbReference type="OrthoDB" id="15252at2"/>
<comment type="catalytic activity">
    <reaction evidence="10 11">
        <text>RNA(n) + a ribonucleoside 5'-triphosphate = RNA(n+1) + diphosphate</text>
        <dbReference type="Rhea" id="RHEA:21248"/>
        <dbReference type="Rhea" id="RHEA-COMP:14527"/>
        <dbReference type="Rhea" id="RHEA-COMP:17342"/>
        <dbReference type="ChEBI" id="CHEBI:33019"/>
        <dbReference type="ChEBI" id="CHEBI:61557"/>
        <dbReference type="ChEBI" id="CHEBI:140395"/>
        <dbReference type="EC" id="2.7.7.6"/>
    </reaction>
</comment>
<evidence type="ECO:0000256" key="5">
    <source>
        <dbReference type="ARBA" id="ARBA00022679"/>
    </source>
</evidence>
<evidence type="ECO:0000256" key="11">
    <source>
        <dbReference type="HAMAP-Rule" id="MF_00366"/>
    </source>
</evidence>
<dbReference type="GO" id="GO:0003899">
    <property type="term" value="F:DNA-directed RNA polymerase activity"/>
    <property type="evidence" value="ECO:0007669"/>
    <property type="project" value="UniProtKB-UniRule"/>
</dbReference>
<keyword evidence="7 11" id="KW-0804">Transcription</keyword>
<comment type="subunit">
    <text evidence="11">The RNAP catalytic core consists of 2 alpha, 1 beta, 1 beta' and 1 omega subunit. When a sigma factor is associated with the core the holoenzyme is formed, which can initiate transcription.</text>
</comment>
<comment type="similarity">
    <text evidence="1 11">Belongs to the RNA polymerase subunit omega family.</text>
</comment>
<dbReference type="InterPro" id="IPR036161">
    <property type="entry name" value="RPB6/omega-like_sf"/>
</dbReference>
<evidence type="ECO:0000256" key="9">
    <source>
        <dbReference type="ARBA" id="ARBA00030998"/>
    </source>
</evidence>
<evidence type="ECO:0000256" key="7">
    <source>
        <dbReference type="ARBA" id="ARBA00023163"/>
    </source>
</evidence>
<dbReference type="AlphaFoldDB" id="A0A4R1G4V1"/>
<sequence length="68" mass="7837">MSKRIPLEPVVEKIGNYYETVHVAAKRARHLYTIDSYTFGKDEKGEEHKKTVIALMEIAEGKICSKRE</sequence>
<dbReference type="EMBL" id="SMFV01000007">
    <property type="protein sequence ID" value="TCK02498.1"/>
    <property type="molecule type" value="Genomic_DNA"/>
</dbReference>
<evidence type="ECO:0000256" key="3">
    <source>
        <dbReference type="ARBA" id="ARBA00013725"/>
    </source>
</evidence>
<dbReference type="Pfam" id="PF01192">
    <property type="entry name" value="RNA_pol_Rpb6"/>
    <property type="match status" value="1"/>
</dbReference>
<evidence type="ECO:0000256" key="4">
    <source>
        <dbReference type="ARBA" id="ARBA00022478"/>
    </source>
</evidence>
<dbReference type="GO" id="GO:0003677">
    <property type="term" value="F:DNA binding"/>
    <property type="evidence" value="ECO:0007669"/>
    <property type="project" value="UniProtKB-UniRule"/>
</dbReference>
<keyword evidence="5 11" id="KW-0808">Transferase</keyword>
<dbReference type="EC" id="2.7.7.6" evidence="2 11"/>
<keyword evidence="13" id="KW-1185">Reference proteome</keyword>
<dbReference type="RefSeq" id="WP_132527701.1">
    <property type="nucleotide sequence ID" value="NZ_SMFV01000007.1"/>
</dbReference>
<keyword evidence="6 11" id="KW-0548">Nucleotidyltransferase</keyword>
<evidence type="ECO:0000313" key="13">
    <source>
        <dbReference type="Proteomes" id="UP000295777"/>
    </source>
</evidence>
<evidence type="ECO:0000313" key="12">
    <source>
        <dbReference type="EMBL" id="TCK02498.1"/>
    </source>
</evidence>
<dbReference type="InterPro" id="IPR003716">
    <property type="entry name" value="DNA-dir_RNA_pol_omega"/>
</dbReference>
<keyword evidence="4 11" id="KW-0240">DNA-directed RNA polymerase</keyword>
<comment type="function">
    <text evidence="11">Promotes RNA polymerase assembly. Latches the N- and C-terminal regions of the beta' subunit thereby facilitating its interaction with the beta and alpha subunits.</text>
</comment>
<name>A0A4R1G4V1_9BACT</name>
<evidence type="ECO:0000256" key="6">
    <source>
        <dbReference type="ARBA" id="ARBA00022695"/>
    </source>
</evidence>
<organism evidence="12 13">
    <name type="scientific">Phorcysia thermohydrogeniphila</name>
    <dbReference type="NCBI Taxonomy" id="936138"/>
    <lineage>
        <taxon>Bacteria</taxon>
        <taxon>Pseudomonadati</taxon>
        <taxon>Aquificota</taxon>
        <taxon>Aquificia</taxon>
        <taxon>Desulfurobacteriales</taxon>
        <taxon>Desulfurobacteriaceae</taxon>
        <taxon>Phorcysia</taxon>
    </lineage>
</organism>
<reference evidence="12 13" key="1">
    <citation type="submission" date="2019-03" db="EMBL/GenBank/DDBJ databases">
        <title>Genomic Encyclopedia of Archaeal and Bacterial Type Strains, Phase II (KMG-II): from individual species to whole genera.</title>
        <authorList>
            <person name="Goeker M."/>
        </authorList>
    </citation>
    <scope>NUCLEOTIDE SEQUENCE [LARGE SCALE GENOMIC DNA]</scope>
    <source>
        <strain evidence="12 13">DSM 24425</strain>
    </source>
</reference>
<dbReference type="GO" id="GO:0000428">
    <property type="term" value="C:DNA-directed RNA polymerase complex"/>
    <property type="evidence" value="ECO:0007669"/>
    <property type="project" value="UniProtKB-KW"/>
</dbReference>
<dbReference type="HAMAP" id="MF_00366">
    <property type="entry name" value="RNApol_bact_RpoZ"/>
    <property type="match status" value="1"/>
</dbReference>
<dbReference type="SUPFAM" id="SSF63562">
    <property type="entry name" value="RPB6/omega subunit-like"/>
    <property type="match status" value="1"/>
</dbReference>
<dbReference type="NCBIfam" id="TIGR00690">
    <property type="entry name" value="rpoZ"/>
    <property type="match status" value="1"/>
</dbReference>
<dbReference type="GO" id="GO:0006351">
    <property type="term" value="P:DNA-templated transcription"/>
    <property type="evidence" value="ECO:0007669"/>
    <property type="project" value="UniProtKB-UniRule"/>
</dbReference>
<dbReference type="Gene3D" id="3.90.940.10">
    <property type="match status" value="1"/>
</dbReference>
<evidence type="ECO:0000256" key="1">
    <source>
        <dbReference type="ARBA" id="ARBA00006711"/>
    </source>
</evidence>
<protein>
    <recommendedName>
        <fullName evidence="3 11">DNA-directed RNA polymerase subunit omega</fullName>
        <shortName evidence="11">RNAP omega subunit</shortName>
        <ecNumber evidence="2 11">2.7.7.6</ecNumber>
    </recommendedName>
    <alternativeName>
        <fullName evidence="9 11">RNA polymerase omega subunit</fullName>
    </alternativeName>
    <alternativeName>
        <fullName evidence="8 11">Transcriptase subunit omega</fullName>
    </alternativeName>
</protein>
<dbReference type="SMART" id="SM01409">
    <property type="entry name" value="RNA_pol_Rpb6"/>
    <property type="match status" value="1"/>
</dbReference>